<dbReference type="Gene3D" id="2.40.70.10">
    <property type="entry name" value="Acid Proteases"/>
    <property type="match status" value="1"/>
</dbReference>
<reference evidence="1 2" key="1">
    <citation type="submission" date="2021-02" db="EMBL/GenBank/DDBJ databases">
        <title>Plant Genome Project.</title>
        <authorList>
            <person name="Zhang R.-G."/>
        </authorList>
    </citation>
    <scope>NUCLEOTIDE SEQUENCE [LARGE SCALE GENOMIC DNA]</scope>
    <source>
        <tissue evidence="1">Leaves</tissue>
    </source>
</reference>
<name>A0ABQ8HJT5_9ROSI</name>
<evidence type="ECO:0000313" key="2">
    <source>
        <dbReference type="Proteomes" id="UP000827721"/>
    </source>
</evidence>
<protein>
    <submittedName>
        <fullName evidence="1">Uncharacterized protein</fullName>
    </submittedName>
</protein>
<proteinExistence type="predicted"/>
<gene>
    <name evidence="1" type="ORF">JRO89_XS10G0212800</name>
</gene>
<evidence type="ECO:0000313" key="1">
    <source>
        <dbReference type="EMBL" id="KAH7561333.1"/>
    </source>
</evidence>
<organism evidence="1 2">
    <name type="scientific">Xanthoceras sorbifolium</name>
    <dbReference type="NCBI Taxonomy" id="99658"/>
    <lineage>
        <taxon>Eukaryota</taxon>
        <taxon>Viridiplantae</taxon>
        <taxon>Streptophyta</taxon>
        <taxon>Embryophyta</taxon>
        <taxon>Tracheophyta</taxon>
        <taxon>Spermatophyta</taxon>
        <taxon>Magnoliopsida</taxon>
        <taxon>eudicotyledons</taxon>
        <taxon>Gunneridae</taxon>
        <taxon>Pentapetalae</taxon>
        <taxon>rosids</taxon>
        <taxon>malvids</taxon>
        <taxon>Sapindales</taxon>
        <taxon>Sapindaceae</taxon>
        <taxon>Xanthoceroideae</taxon>
        <taxon>Xanthoceras</taxon>
    </lineage>
</organism>
<dbReference type="CDD" id="cd00303">
    <property type="entry name" value="retropepsin_like"/>
    <property type="match status" value="1"/>
</dbReference>
<keyword evidence="2" id="KW-1185">Reference proteome</keyword>
<dbReference type="EMBL" id="JAFEMO010000010">
    <property type="protein sequence ID" value="KAH7561333.1"/>
    <property type="molecule type" value="Genomic_DNA"/>
</dbReference>
<accession>A0ABQ8HJT5</accession>
<comment type="caution">
    <text evidence="1">The sequence shown here is derived from an EMBL/GenBank/DDBJ whole genome shotgun (WGS) entry which is preliminary data.</text>
</comment>
<dbReference type="InterPro" id="IPR021109">
    <property type="entry name" value="Peptidase_aspartic_dom_sf"/>
</dbReference>
<sequence>MDEEDAIQEDVEAVSKIYLHAIARTCAVETMRIQGKLGHTLTIVLVDSGSTYNFMSEKLAQKVGLQPKTGEHFKVMVSSGEKSLCTQVSLTLQEAPHPKKVSNSCKVFELDKLLNEFQDVFYEPKGLPPSRVHDHKIPLQLEAQPVCVKPVRYPHYQKA</sequence>
<dbReference type="Proteomes" id="UP000827721">
    <property type="component" value="Unassembled WGS sequence"/>
</dbReference>